<accession>A0A1R7QBJ1</accession>
<evidence type="ECO:0000313" key="4">
    <source>
        <dbReference type="EMBL" id="MDH0970647.1"/>
    </source>
</evidence>
<dbReference type="Proteomes" id="UP001159915">
    <property type="component" value="Unassembled WGS sequence"/>
</dbReference>
<evidence type="ECO:0000256" key="1">
    <source>
        <dbReference type="ARBA" id="ARBA00008728"/>
    </source>
</evidence>
<dbReference type="EMBL" id="FUUY01000003">
    <property type="protein sequence ID" value="SJX21644.1"/>
    <property type="molecule type" value="Genomic_DNA"/>
</dbReference>
<dbReference type="Pfam" id="PF03502">
    <property type="entry name" value="Channel_Tsx"/>
    <property type="match status" value="1"/>
</dbReference>
<dbReference type="SUPFAM" id="SSF111364">
    <property type="entry name" value="Tsx-like channel"/>
    <property type="match status" value="1"/>
</dbReference>
<organism evidence="5 6">
    <name type="scientific">Acinetobacter johnsonii</name>
    <dbReference type="NCBI Taxonomy" id="40214"/>
    <lineage>
        <taxon>Bacteria</taxon>
        <taxon>Pseudomonadati</taxon>
        <taxon>Pseudomonadota</taxon>
        <taxon>Gammaproteobacteria</taxon>
        <taxon>Moraxellales</taxon>
        <taxon>Moraxellaceae</taxon>
        <taxon>Acinetobacter</taxon>
    </lineage>
</organism>
<dbReference type="EMBL" id="JAOCBE010000001">
    <property type="protein sequence ID" value="MDH0970647.1"/>
    <property type="molecule type" value="Genomic_DNA"/>
</dbReference>
<dbReference type="GeneID" id="56337593"/>
<dbReference type="InterPro" id="IPR036777">
    <property type="entry name" value="Channel_Tsx-like_sf"/>
</dbReference>
<dbReference type="RefSeq" id="WP_004978320.1">
    <property type="nucleotide sequence ID" value="NZ_CP037424.1"/>
</dbReference>
<keyword evidence="2" id="KW-0732">Signal</keyword>
<evidence type="ECO:0000313" key="5">
    <source>
        <dbReference type="EMBL" id="SJX21644.1"/>
    </source>
</evidence>
<sequence length="249" mass="27833" precursor="true">MKLTQIAAFVALSSAAAISQAAPIWQDFSITGLYGENYAHPVNMDDNNQQTTATVEYTAKLKYGDFFGFADRAHNDFENSTYFELSPRLSLSAVTGTKLEAGPIKDILIAGTWEANSSNYPGADFNNYLYGIGFDLAIPYFQYAQLNFYKADNEKGTTDDYQMTAAYGIPVKLGSEDFLIDGFLDWSTGENATHASELNWTTQWKWNVGKHISPDTRLYVGVEHSVWNNKYAIKGLDQNDVSALIKYHF</sequence>
<feature type="signal peptide" evidence="2">
    <location>
        <begin position="1"/>
        <end position="21"/>
    </location>
</feature>
<comment type="similarity">
    <text evidence="1">Belongs to the nucleoside-specific channel-forming outer membrane porin (Tsx) (TC 1.B.10) family.</text>
</comment>
<proteinExistence type="inferred from homology"/>
<dbReference type="EMBL" id="JAOCDR010000004">
    <property type="protein sequence ID" value="MDH0655306.1"/>
    <property type="molecule type" value="Genomic_DNA"/>
</dbReference>
<evidence type="ECO:0000313" key="6">
    <source>
        <dbReference type="Proteomes" id="UP000196240"/>
    </source>
</evidence>
<protein>
    <submittedName>
        <fullName evidence="3">Ion channel protein Tsx</fullName>
    </submittedName>
    <submittedName>
        <fullName evidence="5">Nucleoside-specific channel-forming protein, Tsx</fullName>
    </submittedName>
</protein>
<dbReference type="Proteomes" id="UP001161099">
    <property type="component" value="Unassembled WGS sequence"/>
</dbReference>
<evidence type="ECO:0000256" key="2">
    <source>
        <dbReference type="SAM" id="SignalP"/>
    </source>
</evidence>
<feature type="chain" id="PRO_5041529381" evidence="2">
    <location>
        <begin position="22"/>
        <end position="249"/>
    </location>
</feature>
<dbReference type="Proteomes" id="UP000196240">
    <property type="component" value="Unassembled WGS sequence"/>
</dbReference>
<dbReference type="AlphaFoldDB" id="A0A1R7QBJ1"/>
<dbReference type="GO" id="GO:0009279">
    <property type="term" value="C:cell outer membrane"/>
    <property type="evidence" value="ECO:0007669"/>
    <property type="project" value="InterPro"/>
</dbReference>
<dbReference type="Gene3D" id="2.40.230.20">
    <property type="entry name" value="Nucleoside-specific channel-forming protein, Tsx-like"/>
    <property type="match status" value="1"/>
</dbReference>
<reference evidence="3" key="2">
    <citation type="submission" date="2022-09" db="EMBL/GenBank/DDBJ databases">
        <title>Intensive care unit water sources are persistently colonized with multi-drug resistant bacteria and are the site of extensive horizontal gene transfer of antibiotic resistance genes.</title>
        <authorList>
            <person name="Diorio-Toth L."/>
        </authorList>
    </citation>
    <scope>NUCLEOTIDE SEQUENCE</scope>
    <source>
        <strain evidence="3">GD03851</strain>
        <strain evidence="4">GD03920</strain>
    </source>
</reference>
<dbReference type="InterPro" id="IPR018013">
    <property type="entry name" value="Channel_Tsx-like"/>
</dbReference>
<evidence type="ECO:0000313" key="3">
    <source>
        <dbReference type="EMBL" id="MDH0655306.1"/>
    </source>
</evidence>
<gene>
    <name evidence="5" type="ORF">ACNJC6_01264</name>
    <name evidence="4" type="ORF">N5C10_15905</name>
    <name evidence="3" type="ORF">N5D11_04125</name>
</gene>
<reference evidence="5 6" key="1">
    <citation type="submission" date="2017-02" db="EMBL/GenBank/DDBJ databases">
        <authorList>
            <person name="Peterson S.W."/>
        </authorList>
    </citation>
    <scope>NUCLEOTIDE SEQUENCE [LARGE SCALE GENOMIC DNA]</scope>
    <source>
        <strain evidence="5">C6</strain>
    </source>
</reference>
<name>A0A1R7QBJ1_ACIJO</name>